<evidence type="ECO:0000256" key="5">
    <source>
        <dbReference type="ARBA" id="ARBA00022512"/>
    </source>
</evidence>
<dbReference type="SUPFAM" id="SSF51126">
    <property type="entry name" value="Pectin lyase-like"/>
    <property type="match status" value="1"/>
</dbReference>
<dbReference type="GO" id="GO:0045490">
    <property type="term" value="P:pectin catabolic process"/>
    <property type="evidence" value="ECO:0007669"/>
    <property type="project" value="UniProtKB-UniPathway"/>
</dbReference>
<evidence type="ECO:0000256" key="10">
    <source>
        <dbReference type="SAM" id="SignalP"/>
    </source>
</evidence>
<reference evidence="12 13" key="1">
    <citation type="journal article" date="2014" name="Am. J. Bot.">
        <title>Genome assembly and annotation for red clover (Trifolium pratense; Fabaceae).</title>
        <authorList>
            <person name="Istvanek J."/>
            <person name="Jaros M."/>
            <person name="Krenek A."/>
            <person name="Repkova J."/>
        </authorList>
    </citation>
    <scope>NUCLEOTIDE SEQUENCE [LARGE SCALE GENOMIC DNA]</scope>
    <source>
        <strain evidence="13">cv. Tatra</strain>
        <tissue evidence="12">Young leaves</tissue>
    </source>
</reference>
<evidence type="ECO:0000256" key="9">
    <source>
        <dbReference type="ARBA" id="ARBA00023085"/>
    </source>
</evidence>
<dbReference type="GO" id="GO:0042545">
    <property type="term" value="P:cell wall modification"/>
    <property type="evidence" value="ECO:0007669"/>
    <property type="project" value="InterPro"/>
</dbReference>
<evidence type="ECO:0000256" key="6">
    <source>
        <dbReference type="ARBA" id="ARBA00022525"/>
    </source>
</evidence>
<dbReference type="STRING" id="57577.A0A2K3N792"/>
<evidence type="ECO:0000313" key="12">
    <source>
        <dbReference type="EMBL" id="PNX98925.1"/>
    </source>
</evidence>
<comment type="caution">
    <text evidence="12">The sequence shown here is derived from an EMBL/GenBank/DDBJ whole genome shotgun (WGS) entry which is preliminary data.</text>
</comment>
<dbReference type="ExpressionAtlas" id="A0A2K3N792">
    <property type="expression patterns" value="baseline"/>
</dbReference>
<evidence type="ECO:0000259" key="11">
    <source>
        <dbReference type="Pfam" id="PF01095"/>
    </source>
</evidence>
<sequence length="372" mass="42032">MMMFSCRVVVVLFVLVFVMMMVEVDLVECGNGGVRNYISWEDMMVDEQRLVLKKNINHNERVIIVDQNGYGHSKTVQGAVDLVPDWNQHRVKIYIFPGIYRSVGSLILHRHISDTEHTFDQKGWFYGGRRNETASPVITWNSKSSDKGPNGQTLGTYGSATVAIDSNFFCATEVTFENTVVALAGGQGMQAVALRVNSDKAMFYRVKIKGTQDTLLDNTGTHYFYRCIIQGKVDFIFGSAKSLYEKCRLQSIAENFGAIAAHHRDSPLQDTGFSFVRCSIRGTGNILLGRAWGAYSRIIYSSCNMDDIIKPEGWSEWNHPDRRKTAVFGEYNCHGKGADRIQRVPWSKALSYGEAKPYLDINFINGNQWLRL</sequence>
<comment type="subcellular location">
    <subcellularLocation>
        <location evidence="1">Secreted</location>
        <location evidence="1">Cell wall</location>
    </subcellularLocation>
</comment>
<evidence type="ECO:0000256" key="1">
    <source>
        <dbReference type="ARBA" id="ARBA00004191"/>
    </source>
</evidence>
<keyword evidence="9" id="KW-0063">Aspartyl esterase</keyword>
<reference evidence="12 13" key="2">
    <citation type="journal article" date="2017" name="Front. Plant Sci.">
        <title>Gene Classification and Mining of Molecular Markers Useful in Red Clover (Trifolium pratense) Breeding.</title>
        <authorList>
            <person name="Istvanek J."/>
            <person name="Dluhosova J."/>
            <person name="Dluhos P."/>
            <person name="Patkova L."/>
            <person name="Nedelnik J."/>
            <person name="Repkova J."/>
        </authorList>
    </citation>
    <scope>NUCLEOTIDE SEQUENCE [LARGE SCALE GENOMIC DNA]</scope>
    <source>
        <strain evidence="13">cv. Tatra</strain>
        <tissue evidence="12">Young leaves</tissue>
    </source>
</reference>
<dbReference type="InterPro" id="IPR000070">
    <property type="entry name" value="Pectinesterase_cat"/>
</dbReference>
<comment type="pathway">
    <text evidence="2">Glycan metabolism; pectin degradation; 2-dehydro-3-deoxy-D-gluconate from pectin: step 1/5.</text>
</comment>
<keyword evidence="8" id="KW-0378">Hydrolase</keyword>
<keyword evidence="5" id="KW-0134">Cell wall</keyword>
<evidence type="ECO:0000313" key="13">
    <source>
        <dbReference type="Proteomes" id="UP000236291"/>
    </source>
</evidence>
<keyword evidence="6" id="KW-0964">Secreted</keyword>
<dbReference type="Proteomes" id="UP000236291">
    <property type="component" value="Unassembled WGS sequence"/>
</dbReference>
<evidence type="ECO:0000256" key="8">
    <source>
        <dbReference type="ARBA" id="ARBA00022801"/>
    </source>
</evidence>
<evidence type="ECO:0000256" key="3">
    <source>
        <dbReference type="ARBA" id="ARBA00008891"/>
    </source>
</evidence>
<proteinExistence type="inferred from homology"/>
<dbReference type="Pfam" id="PF01095">
    <property type="entry name" value="Pectinesterase"/>
    <property type="match status" value="1"/>
</dbReference>
<keyword evidence="7 10" id="KW-0732">Signal</keyword>
<dbReference type="InterPro" id="IPR011050">
    <property type="entry name" value="Pectin_lyase_fold/virulence"/>
</dbReference>
<evidence type="ECO:0000256" key="7">
    <source>
        <dbReference type="ARBA" id="ARBA00022729"/>
    </source>
</evidence>
<dbReference type="PANTHER" id="PTHR31321">
    <property type="entry name" value="ACYL-COA THIOESTER HYDROLASE YBHC-RELATED"/>
    <property type="match status" value="1"/>
</dbReference>
<organism evidence="12 13">
    <name type="scientific">Trifolium pratense</name>
    <name type="common">Red clover</name>
    <dbReference type="NCBI Taxonomy" id="57577"/>
    <lineage>
        <taxon>Eukaryota</taxon>
        <taxon>Viridiplantae</taxon>
        <taxon>Streptophyta</taxon>
        <taxon>Embryophyta</taxon>
        <taxon>Tracheophyta</taxon>
        <taxon>Spermatophyta</taxon>
        <taxon>Magnoliopsida</taxon>
        <taxon>eudicotyledons</taxon>
        <taxon>Gunneridae</taxon>
        <taxon>Pentapetalae</taxon>
        <taxon>rosids</taxon>
        <taxon>fabids</taxon>
        <taxon>Fabales</taxon>
        <taxon>Fabaceae</taxon>
        <taxon>Papilionoideae</taxon>
        <taxon>50 kb inversion clade</taxon>
        <taxon>NPAAA clade</taxon>
        <taxon>Hologalegina</taxon>
        <taxon>IRL clade</taxon>
        <taxon>Trifolieae</taxon>
        <taxon>Trifolium</taxon>
    </lineage>
</organism>
<evidence type="ECO:0000256" key="4">
    <source>
        <dbReference type="ARBA" id="ARBA00013229"/>
    </source>
</evidence>
<evidence type="ECO:0000256" key="2">
    <source>
        <dbReference type="ARBA" id="ARBA00005184"/>
    </source>
</evidence>
<accession>A0A2K3N792</accession>
<name>A0A2K3N792_TRIPR</name>
<dbReference type="PANTHER" id="PTHR31321:SF31">
    <property type="entry name" value="PECTINESTERASE QRT1"/>
    <property type="match status" value="1"/>
</dbReference>
<dbReference type="EMBL" id="ASHM01017195">
    <property type="protein sequence ID" value="PNX98925.1"/>
    <property type="molecule type" value="Genomic_DNA"/>
</dbReference>
<feature type="chain" id="PRO_5014456889" description="pectinesterase" evidence="10">
    <location>
        <begin position="30"/>
        <end position="372"/>
    </location>
</feature>
<dbReference type="AlphaFoldDB" id="A0A2K3N792"/>
<protein>
    <recommendedName>
        <fullName evidence="4">pectinesterase</fullName>
        <ecNumber evidence="4">3.1.1.11</ecNumber>
    </recommendedName>
</protein>
<comment type="similarity">
    <text evidence="3">Belongs to the pectinesterase family.</text>
</comment>
<feature type="domain" description="Pectinesterase catalytic" evidence="11">
    <location>
        <begin position="63"/>
        <end position="367"/>
    </location>
</feature>
<dbReference type="Gene3D" id="2.160.20.10">
    <property type="entry name" value="Single-stranded right-handed beta-helix, Pectin lyase-like"/>
    <property type="match status" value="1"/>
</dbReference>
<feature type="signal peptide" evidence="10">
    <location>
        <begin position="1"/>
        <end position="29"/>
    </location>
</feature>
<dbReference type="UniPathway" id="UPA00545">
    <property type="reaction ID" value="UER00823"/>
</dbReference>
<dbReference type="InterPro" id="IPR012334">
    <property type="entry name" value="Pectin_lyas_fold"/>
</dbReference>
<dbReference type="GO" id="GO:0030599">
    <property type="term" value="F:pectinesterase activity"/>
    <property type="evidence" value="ECO:0007669"/>
    <property type="project" value="UniProtKB-EC"/>
</dbReference>
<dbReference type="EC" id="3.1.1.11" evidence="4"/>
<dbReference type="FunFam" id="2.160.20.10:FF:000008">
    <property type="entry name" value="Pectinesterase"/>
    <property type="match status" value="1"/>
</dbReference>
<gene>
    <name evidence="12" type="ORF">L195_g022183</name>
</gene>